<dbReference type="PRINTS" id="PR00053">
    <property type="entry name" value="FORKHEAD"/>
</dbReference>
<comment type="caution">
    <text evidence="9">The sequence shown here is derived from an EMBL/GenBank/DDBJ whole genome shotgun (WGS) entry which is preliminary data.</text>
</comment>
<evidence type="ECO:0000256" key="2">
    <source>
        <dbReference type="ARBA" id="ARBA00023015"/>
    </source>
</evidence>
<evidence type="ECO:0000256" key="7">
    <source>
        <dbReference type="SAM" id="MobiDB-lite"/>
    </source>
</evidence>
<dbReference type="EMBL" id="BTSY01000005">
    <property type="protein sequence ID" value="GMT29210.1"/>
    <property type="molecule type" value="Genomic_DNA"/>
</dbReference>
<keyword evidence="5 6" id="KW-0539">Nucleus</keyword>
<dbReference type="Gene3D" id="1.10.10.10">
    <property type="entry name" value="Winged helix-like DNA-binding domain superfamily/Winged helix DNA-binding domain"/>
    <property type="match status" value="1"/>
</dbReference>
<keyword evidence="4" id="KW-0804">Transcription</keyword>
<dbReference type="PANTHER" id="PTHR13962">
    <property type="entry name" value="FORKHEAD BOX PROTEIN N3-LIKE PROTEIN-RELATED"/>
    <property type="match status" value="1"/>
</dbReference>
<dbReference type="InterPro" id="IPR036388">
    <property type="entry name" value="WH-like_DNA-bd_sf"/>
</dbReference>
<feature type="non-terminal residue" evidence="9">
    <location>
        <position position="1"/>
    </location>
</feature>
<dbReference type="CDD" id="cd00059">
    <property type="entry name" value="FH_FOX"/>
    <property type="match status" value="1"/>
</dbReference>
<keyword evidence="10" id="KW-1185">Reference proteome</keyword>
<evidence type="ECO:0000256" key="4">
    <source>
        <dbReference type="ARBA" id="ARBA00023163"/>
    </source>
</evidence>
<name>A0AAV5WBX6_9BILA</name>
<protein>
    <recommendedName>
        <fullName evidence="8">Fork-head domain-containing protein</fullName>
    </recommendedName>
</protein>
<evidence type="ECO:0000256" key="5">
    <source>
        <dbReference type="ARBA" id="ARBA00023242"/>
    </source>
</evidence>
<evidence type="ECO:0000256" key="3">
    <source>
        <dbReference type="ARBA" id="ARBA00023125"/>
    </source>
</evidence>
<dbReference type="PROSITE" id="PS00658">
    <property type="entry name" value="FORK_HEAD_2"/>
    <property type="match status" value="1"/>
</dbReference>
<feature type="domain" description="Fork-head" evidence="8">
    <location>
        <begin position="173"/>
        <end position="250"/>
    </location>
</feature>
<feature type="region of interest" description="Disordered" evidence="7">
    <location>
        <begin position="387"/>
        <end position="430"/>
    </location>
</feature>
<feature type="region of interest" description="Disordered" evidence="7">
    <location>
        <begin position="314"/>
        <end position="372"/>
    </location>
</feature>
<feature type="region of interest" description="Disordered" evidence="7">
    <location>
        <begin position="124"/>
        <end position="166"/>
    </location>
</feature>
<evidence type="ECO:0000259" key="8">
    <source>
        <dbReference type="PROSITE" id="PS50039"/>
    </source>
</evidence>
<evidence type="ECO:0000256" key="6">
    <source>
        <dbReference type="PROSITE-ProRule" id="PRU00089"/>
    </source>
</evidence>
<dbReference type="InterPro" id="IPR036390">
    <property type="entry name" value="WH_DNA-bd_sf"/>
</dbReference>
<feature type="DNA-binding region" description="Fork-head" evidence="6">
    <location>
        <begin position="173"/>
        <end position="250"/>
    </location>
</feature>
<dbReference type="GO" id="GO:0003700">
    <property type="term" value="F:DNA-binding transcription factor activity"/>
    <property type="evidence" value="ECO:0007669"/>
    <property type="project" value="InterPro"/>
</dbReference>
<dbReference type="Proteomes" id="UP001432322">
    <property type="component" value="Unassembled WGS sequence"/>
</dbReference>
<organism evidence="9 10">
    <name type="scientific">Pristionchus fissidentatus</name>
    <dbReference type="NCBI Taxonomy" id="1538716"/>
    <lineage>
        <taxon>Eukaryota</taxon>
        <taxon>Metazoa</taxon>
        <taxon>Ecdysozoa</taxon>
        <taxon>Nematoda</taxon>
        <taxon>Chromadorea</taxon>
        <taxon>Rhabditida</taxon>
        <taxon>Rhabditina</taxon>
        <taxon>Diplogasteromorpha</taxon>
        <taxon>Diplogasteroidea</taxon>
        <taxon>Neodiplogasteridae</taxon>
        <taxon>Pristionchus</taxon>
    </lineage>
</organism>
<dbReference type="PANTHER" id="PTHR13962:SF17">
    <property type="entry name" value="FORKHEAD BOX PROTEIN N4"/>
    <property type="match status" value="1"/>
</dbReference>
<feature type="compositionally biased region" description="Polar residues" evidence="7">
    <location>
        <begin position="394"/>
        <end position="406"/>
    </location>
</feature>
<feature type="compositionally biased region" description="Polar residues" evidence="7">
    <location>
        <begin position="355"/>
        <end position="371"/>
    </location>
</feature>
<dbReference type="PROSITE" id="PS50039">
    <property type="entry name" value="FORK_HEAD_3"/>
    <property type="match status" value="1"/>
</dbReference>
<keyword evidence="2" id="KW-0805">Transcription regulation</keyword>
<reference evidence="9" key="1">
    <citation type="submission" date="2023-10" db="EMBL/GenBank/DDBJ databases">
        <title>Genome assembly of Pristionchus species.</title>
        <authorList>
            <person name="Yoshida K."/>
            <person name="Sommer R.J."/>
        </authorList>
    </citation>
    <scope>NUCLEOTIDE SEQUENCE</scope>
    <source>
        <strain evidence="9">RS5133</strain>
    </source>
</reference>
<feature type="compositionally biased region" description="Low complexity" evidence="7">
    <location>
        <begin position="140"/>
        <end position="151"/>
    </location>
</feature>
<dbReference type="SUPFAM" id="SSF46785">
    <property type="entry name" value="Winged helix' DNA-binding domain"/>
    <property type="match status" value="1"/>
</dbReference>
<dbReference type="InterPro" id="IPR047119">
    <property type="entry name" value="FOXN2/3-like"/>
</dbReference>
<proteinExistence type="predicted"/>
<evidence type="ECO:0000256" key="1">
    <source>
        <dbReference type="ARBA" id="ARBA00004123"/>
    </source>
</evidence>
<evidence type="ECO:0000313" key="10">
    <source>
        <dbReference type="Proteomes" id="UP001432322"/>
    </source>
</evidence>
<dbReference type="InterPro" id="IPR030456">
    <property type="entry name" value="TF_fork_head_CS_2"/>
</dbReference>
<feature type="compositionally biased region" description="Polar residues" evidence="7">
    <location>
        <begin position="331"/>
        <end position="341"/>
    </location>
</feature>
<gene>
    <name evidence="9" type="ORF">PFISCL1PPCAC_20507</name>
</gene>
<comment type="subcellular location">
    <subcellularLocation>
        <location evidence="1 6">Nucleus</location>
    </subcellularLocation>
</comment>
<dbReference type="GO" id="GO:0000987">
    <property type="term" value="F:cis-regulatory region sequence-specific DNA binding"/>
    <property type="evidence" value="ECO:0007669"/>
    <property type="project" value="TreeGrafter"/>
</dbReference>
<dbReference type="InterPro" id="IPR001766">
    <property type="entry name" value="Fork_head_dom"/>
</dbReference>
<keyword evidence="3 6" id="KW-0238">DNA-binding</keyword>
<dbReference type="AlphaFoldDB" id="A0AAV5WBX6"/>
<evidence type="ECO:0000313" key="9">
    <source>
        <dbReference type="EMBL" id="GMT29210.1"/>
    </source>
</evidence>
<sequence>LFQTMDNGTVDYRSVDDSPQNEMEWRSANHNPVYNYNQVDHQPANYPISNHQKPFSQWTELTNCNAYTDSHLIEYGSDGIDSTGSNCSSCSSPRSCSCSNDYEYCGRETTPDDLDLIDVNDLYRGEENSQPPKLSPNPRSSKSLSNASKSLPHLSRAPKSSSSSSDPLRPFYWSYSSLAALALSRSPTGRLTVAQIYDFICEHFPYYQTARDTWKNSIRHNLSFPTFNPKFMRIMEEPYDKKKSEWMINPVMRKKLEKAIQSSMHKEAKETRRPIEEIVEKYEKISMAVGSKKGECETRNEMRRSEGLMKTVQCGRNGGMKKKETGELRPFSSNLHTNSPSIRMKGAIIMRPHNGSGSNGTTPPSNGTLRTPQCRIDRDAVLEPSSINLHEDNTQSSNATLYSSQHSIDRYSPVDPSGHSFYRDPSPTNDDVTGLPPISLPNKVSPPHSDFGYDDVNQTLTYHNGPPHPSYMYSQSFYDPYNQPSTSNQMVYSYSDYSDYVAPFENL</sequence>
<dbReference type="SMART" id="SM00339">
    <property type="entry name" value="FH"/>
    <property type="match status" value="1"/>
</dbReference>
<dbReference type="Pfam" id="PF00250">
    <property type="entry name" value="Forkhead"/>
    <property type="match status" value="1"/>
</dbReference>
<accession>A0AAV5WBX6</accession>
<dbReference type="GO" id="GO:0005634">
    <property type="term" value="C:nucleus"/>
    <property type="evidence" value="ECO:0007669"/>
    <property type="project" value="UniProtKB-SubCell"/>
</dbReference>